<dbReference type="EMBL" id="UXAW01000118">
    <property type="protein sequence ID" value="VDC33451.1"/>
    <property type="molecule type" value="Genomic_DNA"/>
</dbReference>
<dbReference type="InterPro" id="IPR014302">
    <property type="entry name" value="Sig_transdc_His_kinase_TorS"/>
</dbReference>
<dbReference type="InterPro" id="IPR003661">
    <property type="entry name" value="HisK_dim/P_dom"/>
</dbReference>
<dbReference type="AlphaFoldDB" id="A0A3P5XRD1"/>
<dbReference type="InterPro" id="IPR036097">
    <property type="entry name" value="HisK_dim/P_sf"/>
</dbReference>
<keyword evidence="4" id="KW-1003">Cell membrane</keyword>
<dbReference type="FunFam" id="3.30.565.10:FF:000010">
    <property type="entry name" value="Sensor histidine kinase RcsC"/>
    <property type="match status" value="1"/>
</dbReference>
<keyword evidence="21" id="KW-1185">Reference proteome</keyword>
<dbReference type="PANTHER" id="PTHR45339">
    <property type="entry name" value="HYBRID SIGNAL TRANSDUCTION HISTIDINE KINASE J"/>
    <property type="match status" value="1"/>
</dbReference>
<comment type="subcellular location">
    <subcellularLocation>
        <location evidence="2">Cell membrane</location>
        <topology evidence="2">Multi-pass membrane protein</topology>
    </subcellularLocation>
</comment>
<feature type="modified residue" description="4-aspartylphosphate" evidence="14">
    <location>
        <position position="766"/>
    </location>
</feature>
<sequence length="949" mass="100739">MRRGTGLGAKLLLVFLVIFGLPAAATVAGWLALRSVARTQANVSGVTIPALADVRGFTEASARIMAVAPELAAVQSESERRERAAWLIAQVDQMNARLTPYRNSDTAAIAALETAVMDLRMAIGVLDLTVQRRILARASLRQRLDEGLAATAGLGGIADTLVANAETAASALISSLYEIPEGGEEAWLSALDKLIEVDLFQLSLMFELRAQASELGLLLNRLGVLPDRGAEAGAELEAIRVEMARRLTIVGRRVLSIPDPGQADRALALLTPIRQGAARTPGARGAGAPDVLDATATVLGLEARVADARDTVLAAAGRMDSGAAVLAASVQERAVLAGGDVLDAIRLTQTLQAWGAAMALAVSLGVLWFYVRGNITRRLDRLSLSMERLAGGHIDDPVHPRGRDEIAGMERAVEVFRRQAIQNRELEDERTRHLEELHRHRNELSQLVEAQTESLRQEVSAHAVARQKAEAADRAKSEFLAMMSHEIRTPMNGVLGMIRGLPREGLSPVQRERLAALEQSSDRLMVILGDILDFIREESGPDAAARENFALEPLLRDAEWLLAPAAREKGLAFRLDPATDLPPWVRGDRGRLRQILINLLSNAIKFTDRGEVALAVSATPADGGHDLTFRVSDTGKGIPPEAQERIFEPFEQADQAARQVGGTGLGLAICRRFATAMGGRLGVESTPGRGSVFTLRLHLEEGAPEAEAVPPVSRPLRLLVVEDHPINRMVIEASLAPMGHRLEMVASGEEAVTAAARGGFDAILMDVNLPGISGTEATRRIRALADPLRANVPVIGVSAHVGGAGVGENMAAGMSAMVEKPLSPERLAAALASVTGADVLGGMVADLPAPVVAELGALFLDRLDEGLAAIGAARGDLARLSREAHHLASAAGNFDLPELVDCLQLIDRQARGGDDPAGPLARLPALADAAREALRAALARLQSSAAVNR</sequence>
<dbReference type="Proteomes" id="UP000277498">
    <property type="component" value="Unassembled WGS sequence"/>
</dbReference>
<dbReference type="SMART" id="SM00073">
    <property type="entry name" value="HPT"/>
    <property type="match status" value="1"/>
</dbReference>
<evidence type="ECO:0000256" key="8">
    <source>
        <dbReference type="ARBA" id="ARBA00022741"/>
    </source>
</evidence>
<dbReference type="Gene3D" id="1.20.58.920">
    <property type="match status" value="1"/>
</dbReference>
<feature type="domain" description="Histidine kinase" evidence="17">
    <location>
        <begin position="482"/>
        <end position="701"/>
    </location>
</feature>
<dbReference type="CDD" id="cd16922">
    <property type="entry name" value="HATPase_EvgS-ArcB-TorS-like"/>
    <property type="match status" value="1"/>
</dbReference>
<evidence type="ECO:0000256" key="10">
    <source>
        <dbReference type="ARBA" id="ARBA00022840"/>
    </source>
</evidence>
<dbReference type="InterPro" id="IPR036641">
    <property type="entry name" value="HPT_dom_sf"/>
</dbReference>
<dbReference type="PROSITE" id="PS50110">
    <property type="entry name" value="RESPONSE_REGULATORY"/>
    <property type="match status" value="1"/>
</dbReference>
<dbReference type="SUPFAM" id="SSF47226">
    <property type="entry name" value="Histidine-containing phosphotransfer domain, HPT domain"/>
    <property type="match status" value="1"/>
</dbReference>
<keyword evidence="15" id="KW-0175">Coiled coil</keyword>
<keyword evidence="11 16" id="KW-1133">Transmembrane helix</keyword>
<keyword evidence="5 14" id="KW-0597">Phosphoprotein</keyword>
<dbReference type="Gene3D" id="3.40.50.2300">
    <property type="match status" value="1"/>
</dbReference>
<feature type="domain" description="HAMP" evidence="19">
    <location>
        <begin position="373"/>
        <end position="425"/>
    </location>
</feature>
<evidence type="ECO:0000256" key="15">
    <source>
        <dbReference type="SAM" id="Coils"/>
    </source>
</evidence>
<feature type="domain" description="Response regulatory" evidence="18">
    <location>
        <begin position="717"/>
        <end position="835"/>
    </location>
</feature>
<dbReference type="CDD" id="cd16172">
    <property type="entry name" value="TorS_sensor_domain"/>
    <property type="match status" value="1"/>
</dbReference>
<dbReference type="SMART" id="SM00387">
    <property type="entry name" value="HATPase_c"/>
    <property type="match status" value="1"/>
</dbReference>
<feature type="coiled-coil region" evidence="15">
    <location>
        <begin position="409"/>
        <end position="454"/>
    </location>
</feature>
<organism evidence="20 21">
    <name type="scientific">Pseudogemmobacter humi</name>
    <dbReference type="NCBI Taxonomy" id="2483812"/>
    <lineage>
        <taxon>Bacteria</taxon>
        <taxon>Pseudomonadati</taxon>
        <taxon>Pseudomonadota</taxon>
        <taxon>Alphaproteobacteria</taxon>
        <taxon>Rhodobacterales</taxon>
        <taxon>Paracoccaceae</taxon>
        <taxon>Pseudogemmobacter</taxon>
    </lineage>
</organism>
<comment type="catalytic activity">
    <reaction evidence="1">
        <text>ATP + protein L-histidine = ADP + protein N-phospho-L-histidine.</text>
        <dbReference type="EC" id="2.7.13.3"/>
    </reaction>
</comment>
<keyword evidence="7 16" id="KW-0812">Transmembrane</keyword>
<evidence type="ECO:0000259" key="17">
    <source>
        <dbReference type="PROSITE" id="PS50109"/>
    </source>
</evidence>
<dbReference type="SUPFAM" id="SSF52172">
    <property type="entry name" value="CheY-like"/>
    <property type="match status" value="1"/>
</dbReference>
<keyword evidence="9" id="KW-0418">Kinase</keyword>
<keyword evidence="12" id="KW-0902">Two-component regulatory system</keyword>
<dbReference type="PRINTS" id="PR00344">
    <property type="entry name" value="BCTRLSENSOR"/>
</dbReference>
<dbReference type="GO" id="GO:0000155">
    <property type="term" value="F:phosphorelay sensor kinase activity"/>
    <property type="evidence" value="ECO:0007669"/>
    <property type="project" value="InterPro"/>
</dbReference>
<evidence type="ECO:0000313" key="20">
    <source>
        <dbReference type="EMBL" id="VDC33451.1"/>
    </source>
</evidence>
<dbReference type="InterPro" id="IPR036890">
    <property type="entry name" value="HATPase_C_sf"/>
</dbReference>
<keyword evidence="6 20" id="KW-0808">Transferase</keyword>
<reference evidence="20 21" key="1">
    <citation type="submission" date="2018-11" db="EMBL/GenBank/DDBJ databases">
        <authorList>
            <person name="Criscuolo A."/>
        </authorList>
    </citation>
    <scope>NUCLEOTIDE SEQUENCE [LARGE SCALE GENOMIC DNA]</scope>
    <source>
        <strain evidence="20">ACIP111625</strain>
    </source>
</reference>
<dbReference type="Gene3D" id="1.20.120.160">
    <property type="entry name" value="HPT domain"/>
    <property type="match status" value="1"/>
</dbReference>
<dbReference type="InterPro" id="IPR037952">
    <property type="entry name" value="Sensor_TorS"/>
</dbReference>
<dbReference type="PANTHER" id="PTHR45339:SF1">
    <property type="entry name" value="HYBRID SIGNAL TRANSDUCTION HISTIDINE KINASE J"/>
    <property type="match status" value="1"/>
</dbReference>
<dbReference type="CDD" id="cd17546">
    <property type="entry name" value="REC_hyHK_CKI1_RcsC-like"/>
    <property type="match status" value="1"/>
</dbReference>
<keyword evidence="10" id="KW-0067">ATP-binding</keyword>
<dbReference type="GO" id="GO:0005524">
    <property type="term" value="F:ATP binding"/>
    <property type="evidence" value="ECO:0007669"/>
    <property type="project" value="UniProtKB-KW"/>
</dbReference>
<evidence type="ECO:0000256" key="4">
    <source>
        <dbReference type="ARBA" id="ARBA00022475"/>
    </source>
</evidence>
<gene>
    <name evidence="20" type="primary">torS</name>
    <name evidence="20" type="ORF">XINFAN_03843</name>
</gene>
<evidence type="ECO:0000256" key="11">
    <source>
        <dbReference type="ARBA" id="ARBA00022989"/>
    </source>
</evidence>
<dbReference type="SMART" id="SM00448">
    <property type="entry name" value="REC"/>
    <property type="match status" value="1"/>
</dbReference>
<evidence type="ECO:0000256" key="9">
    <source>
        <dbReference type="ARBA" id="ARBA00022777"/>
    </source>
</evidence>
<evidence type="ECO:0000256" key="14">
    <source>
        <dbReference type="PROSITE-ProRule" id="PRU00169"/>
    </source>
</evidence>
<dbReference type="InterPro" id="IPR003594">
    <property type="entry name" value="HATPase_dom"/>
</dbReference>
<evidence type="ECO:0000256" key="13">
    <source>
        <dbReference type="ARBA" id="ARBA00023136"/>
    </source>
</evidence>
<dbReference type="Pfam" id="PF02518">
    <property type="entry name" value="HATPase_c"/>
    <property type="match status" value="1"/>
</dbReference>
<dbReference type="PROSITE" id="PS50109">
    <property type="entry name" value="HIS_KIN"/>
    <property type="match status" value="1"/>
</dbReference>
<dbReference type="Pfam" id="PF00512">
    <property type="entry name" value="HisKA"/>
    <property type="match status" value="1"/>
</dbReference>
<evidence type="ECO:0000256" key="1">
    <source>
        <dbReference type="ARBA" id="ARBA00000085"/>
    </source>
</evidence>
<dbReference type="PROSITE" id="PS50885">
    <property type="entry name" value="HAMP"/>
    <property type="match status" value="1"/>
</dbReference>
<protein>
    <recommendedName>
        <fullName evidence="3">histidine kinase</fullName>
        <ecNumber evidence="3">2.7.13.3</ecNumber>
    </recommendedName>
</protein>
<dbReference type="OrthoDB" id="9801651at2"/>
<evidence type="ECO:0000256" key="2">
    <source>
        <dbReference type="ARBA" id="ARBA00004651"/>
    </source>
</evidence>
<evidence type="ECO:0000256" key="5">
    <source>
        <dbReference type="ARBA" id="ARBA00022553"/>
    </source>
</evidence>
<keyword evidence="13 16" id="KW-0472">Membrane</keyword>
<dbReference type="CDD" id="cd00082">
    <property type="entry name" value="HisKA"/>
    <property type="match status" value="1"/>
</dbReference>
<dbReference type="SUPFAM" id="SSF47384">
    <property type="entry name" value="Homodimeric domain of signal transducing histidine kinase"/>
    <property type="match status" value="1"/>
</dbReference>
<dbReference type="Gene3D" id="1.10.287.130">
    <property type="match status" value="1"/>
</dbReference>
<dbReference type="InterPro" id="IPR001789">
    <property type="entry name" value="Sig_transdc_resp-reg_receiver"/>
</dbReference>
<evidence type="ECO:0000256" key="12">
    <source>
        <dbReference type="ARBA" id="ARBA00023012"/>
    </source>
</evidence>
<evidence type="ECO:0000256" key="3">
    <source>
        <dbReference type="ARBA" id="ARBA00012438"/>
    </source>
</evidence>
<dbReference type="EC" id="2.7.13.3" evidence="3"/>
<dbReference type="Pfam" id="PF21689">
    <property type="entry name" value="TorS_sensor_domain"/>
    <property type="match status" value="1"/>
</dbReference>
<dbReference type="SUPFAM" id="SSF55874">
    <property type="entry name" value="ATPase domain of HSP90 chaperone/DNA topoisomerase II/histidine kinase"/>
    <property type="match status" value="1"/>
</dbReference>
<evidence type="ECO:0000256" key="16">
    <source>
        <dbReference type="SAM" id="Phobius"/>
    </source>
</evidence>
<name>A0A3P5XRD1_9RHOB</name>
<dbReference type="SMART" id="SM00304">
    <property type="entry name" value="HAMP"/>
    <property type="match status" value="1"/>
</dbReference>
<dbReference type="InterPro" id="IPR011006">
    <property type="entry name" value="CheY-like_superfamily"/>
</dbReference>
<accession>A0A3P5XRD1</accession>
<proteinExistence type="predicted"/>
<evidence type="ECO:0000313" key="21">
    <source>
        <dbReference type="Proteomes" id="UP000277498"/>
    </source>
</evidence>
<evidence type="ECO:0000259" key="18">
    <source>
        <dbReference type="PROSITE" id="PS50110"/>
    </source>
</evidence>
<feature type="transmembrane region" description="Helical" evidence="16">
    <location>
        <begin position="12"/>
        <end position="33"/>
    </location>
</feature>
<dbReference type="Gene3D" id="6.10.340.10">
    <property type="match status" value="1"/>
</dbReference>
<dbReference type="PIRSF" id="PIRSF036437">
    <property type="entry name" value="HK_TorS"/>
    <property type="match status" value="1"/>
</dbReference>
<dbReference type="InterPro" id="IPR038188">
    <property type="entry name" value="TorS_sensor_sf"/>
</dbReference>
<dbReference type="Pfam" id="PF01627">
    <property type="entry name" value="Hpt"/>
    <property type="match status" value="1"/>
</dbReference>
<dbReference type="InterPro" id="IPR008207">
    <property type="entry name" value="Sig_transdc_His_kin_Hpt_dom"/>
</dbReference>
<evidence type="ECO:0000256" key="6">
    <source>
        <dbReference type="ARBA" id="ARBA00022679"/>
    </source>
</evidence>
<evidence type="ECO:0000259" key="19">
    <source>
        <dbReference type="PROSITE" id="PS50885"/>
    </source>
</evidence>
<dbReference type="GO" id="GO:0005886">
    <property type="term" value="C:plasma membrane"/>
    <property type="evidence" value="ECO:0007669"/>
    <property type="project" value="UniProtKB-SubCell"/>
</dbReference>
<keyword evidence="8" id="KW-0547">Nucleotide-binding</keyword>
<dbReference type="SMART" id="SM00388">
    <property type="entry name" value="HisKA"/>
    <property type="match status" value="1"/>
</dbReference>
<dbReference type="InterPro" id="IPR004358">
    <property type="entry name" value="Sig_transdc_His_kin-like_C"/>
</dbReference>
<dbReference type="InterPro" id="IPR005467">
    <property type="entry name" value="His_kinase_dom"/>
</dbReference>
<dbReference type="InterPro" id="IPR003660">
    <property type="entry name" value="HAMP_dom"/>
</dbReference>
<dbReference type="RefSeq" id="WP_160144672.1">
    <property type="nucleotide sequence ID" value="NZ_UXAW01000118.1"/>
</dbReference>
<dbReference type="Gene3D" id="3.30.565.10">
    <property type="entry name" value="Histidine kinase-like ATPase, C-terminal domain"/>
    <property type="match status" value="1"/>
</dbReference>
<dbReference type="Pfam" id="PF00672">
    <property type="entry name" value="HAMP"/>
    <property type="match status" value="1"/>
</dbReference>
<evidence type="ECO:0000256" key="7">
    <source>
        <dbReference type="ARBA" id="ARBA00022692"/>
    </source>
</evidence>
<dbReference type="Pfam" id="PF00072">
    <property type="entry name" value="Response_reg"/>
    <property type="match status" value="1"/>
</dbReference>